<dbReference type="SUPFAM" id="SSF55298">
    <property type="entry name" value="YjgF-like"/>
    <property type="match status" value="1"/>
</dbReference>
<dbReference type="EMBL" id="UINC01008979">
    <property type="protein sequence ID" value="SVA40348.1"/>
    <property type="molecule type" value="Genomic_DNA"/>
</dbReference>
<dbReference type="AlphaFoldDB" id="A0A381VKQ9"/>
<dbReference type="Pfam" id="PF01042">
    <property type="entry name" value="Ribonuc_L-PSP"/>
    <property type="match status" value="1"/>
</dbReference>
<dbReference type="Gene3D" id="3.30.1330.40">
    <property type="entry name" value="RutC-like"/>
    <property type="match status" value="1"/>
</dbReference>
<protein>
    <submittedName>
        <fullName evidence="1">Uncharacterized protein</fullName>
    </submittedName>
</protein>
<dbReference type="CDD" id="cd00448">
    <property type="entry name" value="YjgF_YER057c_UK114_family"/>
    <property type="match status" value="1"/>
</dbReference>
<dbReference type="InterPro" id="IPR035959">
    <property type="entry name" value="RutC-like_sf"/>
</dbReference>
<dbReference type="PANTHER" id="PTHR43857">
    <property type="entry name" value="BLR7761 PROTEIN"/>
    <property type="match status" value="1"/>
</dbReference>
<sequence length="189" mass="19962">MEGNTKMIKQTLITALFFSLVSPMVWADAKIQRLNPDGMAQPAGYRQVVTANGGKMVFLAGQAGLRADYSMPASLAEQAELTYENIRIALAAVGGSAADVVRITVYIVGLGQGTDPTPVYEAQGKFFPADAKPASTILGVSGLALPGLLVEVDVIALVEAEDHAEHCSALAFSAAKTCYLNRWNNSVDD</sequence>
<name>A0A381VKQ9_9ZZZZ</name>
<evidence type="ECO:0000313" key="1">
    <source>
        <dbReference type="EMBL" id="SVA40348.1"/>
    </source>
</evidence>
<dbReference type="InterPro" id="IPR006175">
    <property type="entry name" value="YjgF/YER057c/UK114"/>
</dbReference>
<dbReference type="PANTHER" id="PTHR43857:SF1">
    <property type="entry name" value="YJGH FAMILY PROTEIN"/>
    <property type="match status" value="1"/>
</dbReference>
<gene>
    <name evidence="1" type="ORF">METZ01_LOCUS93202</name>
</gene>
<proteinExistence type="predicted"/>
<accession>A0A381VKQ9</accession>
<reference evidence="1" key="1">
    <citation type="submission" date="2018-05" db="EMBL/GenBank/DDBJ databases">
        <authorList>
            <person name="Lanie J.A."/>
            <person name="Ng W.-L."/>
            <person name="Kazmierczak K.M."/>
            <person name="Andrzejewski T.M."/>
            <person name="Davidsen T.M."/>
            <person name="Wayne K.J."/>
            <person name="Tettelin H."/>
            <person name="Glass J.I."/>
            <person name="Rusch D."/>
            <person name="Podicherti R."/>
            <person name="Tsui H.-C.T."/>
            <person name="Winkler M.E."/>
        </authorList>
    </citation>
    <scope>NUCLEOTIDE SEQUENCE</scope>
</reference>
<organism evidence="1">
    <name type="scientific">marine metagenome</name>
    <dbReference type="NCBI Taxonomy" id="408172"/>
    <lineage>
        <taxon>unclassified sequences</taxon>
        <taxon>metagenomes</taxon>
        <taxon>ecological metagenomes</taxon>
    </lineage>
</organism>